<organism evidence="2 3">
    <name type="scientific">Actinocorallia longicatena</name>
    <dbReference type="NCBI Taxonomy" id="111803"/>
    <lineage>
        <taxon>Bacteria</taxon>
        <taxon>Bacillati</taxon>
        <taxon>Actinomycetota</taxon>
        <taxon>Actinomycetes</taxon>
        <taxon>Streptosporangiales</taxon>
        <taxon>Thermomonosporaceae</taxon>
        <taxon>Actinocorallia</taxon>
    </lineage>
</organism>
<dbReference type="RefSeq" id="WP_344833093.1">
    <property type="nucleotide sequence ID" value="NZ_BAAAUV010000014.1"/>
</dbReference>
<dbReference type="SUPFAM" id="SSF53474">
    <property type="entry name" value="alpha/beta-Hydrolases"/>
    <property type="match status" value="1"/>
</dbReference>
<dbReference type="InterPro" id="IPR002925">
    <property type="entry name" value="Dienelactn_hydro"/>
</dbReference>
<accession>A0ABP6QHK8</accession>
<dbReference type="InterPro" id="IPR029058">
    <property type="entry name" value="AB_hydrolase_fold"/>
</dbReference>
<dbReference type="GO" id="GO:0016787">
    <property type="term" value="F:hydrolase activity"/>
    <property type="evidence" value="ECO:0007669"/>
    <property type="project" value="UniProtKB-KW"/>
</dbReference>
<dbReference type="Pfam" id="PF01738">
    <property type="entry name" value="DLH"/>
    <property type="match status" value="1"/>
</dbReference>
<evidence type="ECO:0000313" key="2">
    <source>
        <dbReference type="EMBL" id="GAA3224803.1"/>
    </source>
</evidence>
<sequence length="276" mass="29427">MADDPLTDFAREAFTSGGRTHPVLRAGTGPAVIVISEIPGITPLVAGFARRIRDLGCTAVLPDLFGVAGRDPYPAAHGWTGTIATVARAFTKVCVSREFTLLATGRSSPVVTWLRALAAREHERCGGPGVGAIGMCLTGGFALAMAVDDRLLAPVVAQPSLPLPVTRRQRRGIDISPADLETVKRRCAAGDLDVLGLRFTGDRLVPAERFAFLREALGDAFTAIELDDSTANPDGLIRPHSPVTDHLIDEPGQPTRDALDQVLDLFRRRLLAPAQD</sequence>
<reference evidence="3" key="1">
    <citation type="journal article" date="2019" name="Int. J. Syst. Evol. Microbiol.">
        <title>The Global Catalogue of Microorganisms (GCM) 10K type strain sequencing project: providing services to taxonomists for standard genome sequencing and annotation.</title>
        <authorList>
            <consortium name="The Broad Institute Genomics Platform"/>
            <consortium name="The Broad Institute Genome Sequencing Center for Infectious Disease"/>
            <person name="Wu L."/>
            <person name="Ma J."/>
        </authorList>
    </citation>
    <scope>NUCLEOTIDE SEQUENCE [LARGE SCALE GENOMIC DNA]</scope>
    <source>
        <strain evidence="3">JCM 9377</strain>
    </source>
</reference>
<keyword evidence="2" id="KW-0378">Hydrolase</keyword>
<comment type="caution">
    <text evidence="2">The sequence shown here is derived from an EMBL/GenBank/DDBJ whole genome shotgun (WGS) entry which is preliminary data.</text>
</comment>
<dbReference type="Proteomes" id="UP001501237">
    <property type="component" value="Unassembled WGS sequence"/>
</dbReference>
<name>A0ABP6QHK8_9ACTN</name>
<keyword evidence="3" id="KW-1185">Reference proteome</keyword>
<protein>
    <submittedName>
        <fullName evidence="2">Dienelactone hydrolase family protein</fullName>
    </submittedName>
</protein>
<evidence type="ECO:0000313" key="3">
    <source>
        <dbReference type="Proteomes" id="UP001501237"/>
    </source>
</evidence>
<feature type="domain" description="Dienelactone hydrolase" evidence="1">
    <location>
        <begin position="29"/>
        <end position="159"/>
    </location>
</feature>
<evidence type="ECO:0000259" key="1">
    <source>
        <dbReference type="Pfam" id="PF01738"/>
    </source>
</evidence>
<dbReference type="Gene3D" id="3.40.50.1820">
    <property type="entry name" value="alpha/beta hydrolase"/>
    <property type="match status" value="1"/>
</dbReference>
<dbReference type="EMBL" id="BAAAUV010000014">
    <property type="protein sequence ID" value="GAA3224803.1"/>
    <property type="molecule type" value="Genomic_DNA"/>
</dbReference>
<proteinExistence type="predicted"/>
<gene>
    <name evidence="2" type="ORF">GCM10010468_52100</name>
</gene>